<dbReference type="GO" id="GO:0045202">
    <property type="term" value="C:synapse"/>
    <property type="evidence" value="ECO:0007669"/>
    <property type="project" value="TreeGrafter"/>
</dbReference>
<dbReference type="SUPFAM" id="SSF144232">
    <property type="entry name" value="HIT/MYND zinc finger-like"/>
    <property type="match status" value="1"/>
</dbReference>
<dbReference type="InterPro" id="IPR032978">
    <property type="entry name" value="ZMYND19"/>
</dbReference>
<dbReference type="Proteomes" id="UP000886611">
    <property type="component" value="Unassembled WGS sequence"/>
</dbReference>
<keyword evidence="2 4" id="KW-0863">Zinc-finger</keyword>
<dbReference type="PROSITE" id="PS50865">
    <property type="entry name" value="ZF_MYND_2"/>
    <property type="match status" value="1"/>
</dbReference>
<evidence type="ECO:0000313" key="6">
    <source>
        <dbReference type="EMBL" id="KAG2455691.1"/>
    </source>
</evidence>
<dbReference type="GO" id="GO:0005737">
    <property type="term" value="C:cytoplasm"/>
    <property type="evidence" value="ECO:0007669"/>
    <property type="project" value="TreeGrafter"/>
</dbReference>
<evidence type="ECO:0000256" key="2">
    <source>
        <dbReference type="ARBA" id="ARBA00022771"/>
    </source>
</evidence>
<dbReference type="Pfam" id="PF01753">
    <property type="entry name" value="zf-MYND"/>
    <property type="match status" value="1"/>
</dbReference>
<dbReference type="Gene3D" id="6.10.140.2220">
    <property type="match status" value="1"/>
</dbReference>
<evidence type="ECO:0000313" key="7">
    <source>
        <dbReference type="Proteomes" id="UP000886611"/>
    </source>
</evidence>
<keyword evidence="1" id="KW-0479">Metal-binding</keyword>
<evidence type="ECO:0000256" key="4">
    <source>
        <dbReference type="PROSITE-ProRule" id="PRU00134"/>
    </source>
</evidence>
<accession>A0A8X7WU52</accession>
<name>A0A8X7WU52_POLSE</name>
<dbReference type="InterPro" id="IPR002893">
    <property type="entry name" value="Znf_MYND"/>
</dbReference>
<sequence length="376" mass="42327">MGKFQVRGVLLTSLVGAAVLSEVIALILILINLSWVSLPVGYKARMEVDADGNGAKIFAYAFDITKGREVGRPLQELLWEKHRGGIAPSFQVVHINSVTVDNRLDNLCLVPIGWKAKPEELTSKQREQSLYWLAIQQVPADPVDEQYLDMNCTRYYNANGEVVEEEECSCTYYECHYPPCTMMEKRLREFNICGRCQVARYCGSQCQQKDWPAHKKHCRERKRTLQLESERSGDPVGSDCARHDLVRFSFILTERSTSAMTTNCSCGSKRPTEVGDGDGPGVHPESHTRVGRLYLYHFRQEDTFGSPLTEVQRIETPAILDMKWCHAVLGESPLLGVVDASGTLTLHQLTASKVSHVGQMIFWVVEGRGDLFKRCP</sequence>
<evidence type="ECO:0000256" key="3">
    <source>
        <dbReference type="ARBA" id="ARBA00022833"/>
    </source>
</evidence>
<proteinExistence type="predicted"/>
<dbReference type="InterPro" id="IPR003615">
    <property type="entry name" value="HNH_nuc"/>
</dbReference>
<reference evidence="6 7" key="1">
    <citation type="journal article" date="2021" name="Cell">
        <title>Tracing the genetic footprints of vertebrate landing in non-teleost ray-finned fishes.</title>
        <authorList>
            <person name="Bi X."/>
            <person name="Wang K."/>
            <person name="Yang L."/>
            <person name="Pan H."/>
            <person name="Jiang H."/>
            <person name="Wei Q."/>
            <person name="Fang M."/>
            <person name="Yu H."/>
            <person name="Zhu C."/>
            <person name="Cai Y."/>
            <person name="He Y."/>
            <person name="Gan X."/>
            <person name="Zeng H."/>
            <person name="Yu D."/>
            <person name="Zhu Y."/>
            <person name="Jiang H."/>
            <person name="Qiu Q."/>
            <person name="Yang H."/>
            <person name="Zhang Y.E."/>
            <person name="Wang W."/>
            <person name="Zhu M."/>
            <person name="He S."/>
            <person name="Zhang G."/>
        </authorList>
    </citation>
    <scope>NUCLEOTIDE SEQUENCE [LARGE SCALE GENOMIC DNA]</scope>
    <source>
        <strain evidence="6">Bchr_013</strain>
    </source>
</reference>
<evidence type="ECO:0000256" key="1">
    <source>
        <dbReference type="ARBA" id="ARBA00022723"/>
    </source>
</evidence>
<dbReference type="EMBL" id="JAATIS010009265">
    <property type="protein sequence ID" value="KAG2455691.1"/>
    <property type="molecule type" value="Genomic_DNA"/>
</dbReference>
<dbReference type="AlphaFoldDB" id="A0A8X7WU52"/>
<evidence type="ECO:0000259" key="5">
    <source>
        <dbReference type="PROSITE" id="PS50865"/>
    </source>
</evidence>
<feature type="non-terminal residue" evidence="6">
    <location>
        <position position="376"/>
    </location>
</feature>
<feature type="non-terminal residue" evidence="6">
    <location>
        <position position="1"/>
    </location>
</feature>
<dbReference type="PANTHER" id="PTHR46831:SF1">
    <property type="entry name" value="ZINC FINGER MYND DOMAIN-CONTAINING PROTEIN 19"/>
    <property type="match status" value="1"/>
</dbReference>
<keyword evidence="7" id="KW-1185">Reference proteome</keyword>
<organism evidence="6 7">
    <name type="scientific">Polypterus senegalus</name>
    <name type="common">Senegal bichir</name>
    <dbReference type="NCBI Taxonomy" id="55291"/>
    <lineage>
        <taxon>Eukaryota</taxon>
        <taxon>Metazoa</taxon>
        <taxon>Chordata</taxon>
        <taxon>Craniata</taxon>
        <taxon>Vertebrata</taxon>
        <taxon>Euteleostomi</taxon>
        <taxon>Actinopterygii</taxon>
        <taxon>Polypteriformes</taxon>
        <taxon>Polypteridae</taxon>
        <taxon>Polypterus</taxon>
    </lineage>
</organism>
<dbReference type="GO" id="GO:0016020">
    <property type="term" value="C:membrane"/>
    <property type="evidence" value="ECO:0007669"/>
    <property type="project" value="TreeGrafter"/>
</dbReference>
<keyword evidence="3" id="KW-0862">Zinc</keyword>
<protein>
    <submittedName>
        <fullName evidence="6">ZMY19 protein</fullName>
    </submittedName>
</protein>
<comment type="caution">
    <text evidence="6">The sequence shown here is derived from an EMBL/GenBank/DDBJ whole genome shotgun (WGS) entry which is preliminary data.</text>
</comment>
<gene>
    <name evidence="6" type="primary">Zmynd19</name>
    <name evidence="6" type="ORF">GTO96_0006729</name>
</gene>
<dbReference type="PANTHER" id="PTHR46831">
    <property type="entry name" value="ZINC FINGER MYND DOMAIN-CONTAINING PROTEIN 19"/>
    <property type="match status" value="1"/>
</dbReference>
<dbReference type="Pfam" id="PF13392">
    <property type="entry name" value="HNH_3"/>
    <property type="match status" value="1"/>
</dbReference>
<feature type="domain" description="MYND-type" evidence="5">
    <location>
        <begin position="180"/>
        <end position="218"/>
    </location>
</feature>
<dbReference type="GO" id="GO:0008270">
    <property type="term" value="F:zinc ion binding"/>
    <property type="evidence" value="ECO:0007669"/>
    <property type="project" value="UniProtKB-KW"/>
</dbReference>